<evidence type="ECO:0000256" key="1">
    <source>
        <dbReference type="ARBA" id="ARBA00004123"/>
    </source>
</evidence>
<keyword evidence="3" id="KW-0238">DNA-binding</keyword>
<dbReference type="InterPro" id="IPR016177">
    <property type="entry name" value="DNA-bd_dom_sf"/>
</dbReference>
<keyword evidence="10" id="KW-1185">Reference proteome</keyword>
<proteinExistence type="predicted"/>
<evidence type="ECO:0000259" key="8">
    <source>
        <dbReference type="PROSITE" id="PS50157"/>
    </source>
</evidence>
<feature type="domain" description="C2H2-type" evidence="8">
    <location>
        <begin position="403"/>
        <end position="430"/>
    </location>
</feature>
<name>A0AAV8U734_9ROSI</name>
<gene>
    <name evidence="9" type="ORF">K2173_020161</name>
</gene>
<dbReference type="Gene3D" id="3.30.160.60">
    <property type="entry name" value="Classic Zinc Finger"/>
    <property type="match status" value="1"/>
</dbReference>
<dbReference type="Proteomes" id="UP001159364">
    <property type="component" value="Linkage Group LG01"/>
</dbReference>
<protein>
    <recommendedName>
        <fullName evidence="8">C2H2-type domain-containing protein</fullName>
    </recommendedName>
</protein>
<dbReference type="PANTHER" id="PTHR37701">
    <property type="entry name" value="METHYL-CPG-BINDING DOMAIN-CONTAINING PROTEIN 8"/>
    <property type="match status" value="1"/>
</dbReference>
<accession>A0AAV8U734</accession>
<evidence type="ECO:0000256" key="3">
    <source>
        <dbReference type="ARBA" id="ARBA00023125"/>
    </source>
</evidence>
<organism evidence="9 10">
    <name type="scientific">Erythroxylum novogranatense</name>
    <dbReference type="NCBI Taxonomy" id="1862640"/>
    <lineage>
        <taxon>Eukaryota</taxon>
        <taxon>Viridiplantae</taxon>
        <taxon>Streptophyta</taxon>
        <taxon>Embryophyta</taxon>
        <taxon>Tracheophyta</taxon>
        <taxon>Spermatophyta</taxon>
        <taxon>Magnoliopsida</taxon>
        <taxon>eudicotyledons</taxon>
        <taxon>Gunneridae</taxon>
        <taxon>Pentapetalae</taxon>
        <taxon>rosids</taxon>
        <taxon>fabids</taxon>
        <taxon>Malpighiales</taxon>
        <taxon>Erythroxylaceae</taxon>
        <taxon>Erythroxylum</taxon>
    </lineage>
</organism>
<keyword evidence="6" id="KW-0863">Zinc-finger</keyword>
<dbReference type="GO" id="GO:0005634">
    <property type="term" value="C:nucleus"/>
    <property type="evidence" value="ECO:0007669"/>
    <property type="project" value="UniProtKB-SubCell"/>
</dbReference>
<feature type="region of interest" description="Disordered" evidence="7">
    <location>
        <begin position="145"/>
        <end position="169"/>
    </location>
</feature>
<dbReference type="InterPro" id="IPR013087">
    <property type="entry name" value="Znf_C2H2_type"/>
</dbReference>
<reference evidence="9 10" key="1">
    <citation type="submission" date="2021-09" db="EMBL/GenBank/DDBJ databases">
        <title>Genomic insights and catalytic innovation underlie evolution of tropane alkaloids biosynthesis.</title>
        <authorList>
            <person name="Wang Y.-J."/>
            <person name="Tian T."/>
            <person name="Huang J.-P."/>
            <person name="Huang S.-X."/>
        </authorList>
    </citation>
    <scope>NUCLEOTIDE SEQUENCE [LARGE SCALE GENOMIC DNA]</scope>
    <source>
        <strain evidence="9">KIB-2018</strain>
        <tissue evidence="9">Leaf</tissue>
    </source>
</reference>
<feature type="compositionally biased region" description="Basic residues" evidence="7">
    <location>
        <begin position="70"/>
        <end position="81"/>
    </location>
</feature>
<evidence type="ECO:0000256" key="2">
    <source>
        <dbReference type="ARBA" id="ARBA00023015"/>
    </source>
</evidence>
<dbReference type="PROSITE" id="PS00028">
    <property type="entry name" value="ZINC_FINGER_C2H2_1"/>
    <property type="match status" value="2"/>
</dbReference>
<feature type="compositionally biased region" description="Basic residues" evidence="7">
    <location>
        <begin position="158"/>
        <end position="168"/>
    </location>
</feature>
<dbReference type="SMART" id="SM00355">
    <property type="entry name" value="ZnF_C2H2"/>
    <property type="match status" value="2"/>
</dbReference>
<evidence type="ECO:0000256" key="5">
    <source>
        <dbReference type="ARBA" id="ARBA00023242"/>
    </source>
</evidence>
<comment type="caution">
    <text evidence="9">The sequence shown here is derived from an EMBL/GenBank/DDBJ whole genome shotgun (WGS) entry which is preliminary data.</text>
</comment>
<keyword evidence="6" id="KW-0862">Zinc</keyword>
<feature type="compositionally biased region" description="Pro residues" evidence="7">
    <location>
        <begin position="91"/>
        <end position="101"/>
    </location>
</feature>
<keyword evidence="6" id="KW-0479">Metal-binding</keyword>
<evidence type="ECO:0000256" key="4">
    <source>
        <dbReference type="ARBA" id="ARBA00023163"/>
    </source>
</evidence>
<dbReference type="GO" id="GO:0003677">
    <property type="term" value="F:DNA binding"/>
    <property type="evidence" value="ECO:0007669"/>
    <property type="project" value="UniProtKB-KW"/>
</dbReference>
<evidence type="ECO:0000313" key="10">
    <source>
        <dbReference type="Proteomes" id="UP001159364"/>
    </source>
</evidence>
<keyword evidence="4" id="KW-0804">Transcription</keyword>
<keyword evidence="2" id="KW-0805">Transcription regulation</keyword>
<keyword evidence="5" id="KW-0539">Nucleus</keyword>
<evidence type="ECO:0000256" key="6">
    <source>
        <dbReference type="PROSITE-ProRule" id="PRU00042"/>
    </source>
</evidence>
<dbReference type="AlphaFoldDB" id="A0AAV8U734"/>
<feature type="compositionally biased region" description="Polar residues" evidence="7">
    <location>
        <begin position="57"/>
        <end position="66"/>
    </location>
</feature>
<dbReference type="PANTHER" id="PTHR37701:SF19">
    <property type="entry name" value="METHYL-CPG-BINDING DOMAIN PROTEIN"/>
    <property type="match status" value="1"/>
</dbReference>
<dbReference type="GO" id="GO:0008270">
    <property type="term" value="F:zinc ion binding"/>
    <property type="evidence" value="ECO:0007669"/>
    <property type="project" value="UniProtKB-KW"/>
</dbReference>
<feature type="region of interest" description="Disordered" evidence="7">
    <location>
        <begin position="57"/>
        <end position="106"/>
    </location>
</feature>
<evidence type="ECO:0000313" key="9">
    <source>
        <dbReference type="EMBL" id="KAJ8775157.1"/>
    </source>
</evidence>
<dbReference type="EMBL" id="JAIWQS010000001">
    <property type="protein sequence ID" value="KAJ8775157.1"/>
    <property type="molecule type" value="Genomic_DNA"/>
</dbReference>
<comment type="subcellular location">
    <subcellularLocation>
        <location evidence="1">Nucleus</location>
    </subcellularLocation>
</comment>
<dbReference type="SUPFAM" id="SSF54171">
    <property type="entry name" value="DNA-binding domain"/>
    <property type="match status" value="1"/>
</dbReference>
<evidence type="ECO:0000256" key="7">
    <source>
        <dbReference type="SAM" id="MobiDB-lite"/>
    </source>
</evidence>
<dbReference type="PROSITE" id="PS50157">
    <property type="entry name" value="ZINC_FINGER_C2H2_2"/>
    <property type="match status" value="1"/>
</dbReference>
<dbReference type="InterPro" id="IPR037472">
    <property type="entry name" value="MBD8"/>
</dbReference>
<sequence>MAALSNAAAAVLSPDLLSFIDMKTLSQFELRTLSLCSSSSADGELFTPAIDRTIFNESSGSRRQTYSRPSSHHHHHHRHRVAGLLPKATSSPPPPPNPTPSTDPENQSIIKHLKQLLSSHPDFQESDLTPFDCFTHPFSLTYLTPPPPPLPLPESNVRKRKRGRKPKVKGVEGGLGFEVVNKNGEVVDWVGLGRMEDPYDEELRRRTVGMNSEEELFEFLRQLEGQWCSRRRKRKIVDAGEFGDHMPVGWKLLLGLKRKEGRAWVYCRRYISPGGQHFLSCKEVSNYLQSLFGAYPPHCLKDPSGDNFQQAFLPASAIHSGHAENDEDRKQSDEHEKEVALLGIENLAEVQIRDLFECHKCNIAFDDKDTYLEHLLSFHQRTTKKYRLGSSVGDGVIVKDGKYECQFCHKVFHERRRYNGHVGIHVRNYVRGIEDSPAVRMAVEQKIDTVAKDELPTRISKMDALIQIAQNSIRETSSSGNNNGFDVGLSFDEHNMASNAELLASVTDHELHSYSPSGELRGDEMEKSLEVEVCEETCDDMVIDKKIGKVGDGSDFTEVRIDSLFEDTPDADHDVSDTNAREVGAIFSNDDSENAGIEQESQSLDHYSDQKICDNKIIDHSNDDEFDGMNIVEIEVGFGISGSLANNDVVQGTVPQSYRENLLQCGSYDPHTSSLQPSVKVSTPSALMDKGENELDAVDQGPDQLTVSEDLRLEEIEQMKFNFVSGQESVSLSEVPIAHMEEAAYGASVHFEPHVGDMKNGQYCTTVCVWCEVEFTYEAVENEVQSDSVGYMCPTCKAKISGQLSVLGT</sequence>